<dbReference type="Proteomes" id="UP000321685">
    <property type="component" value="Unassembled WGS sequence"/>
</dbReference>
<comment type="caution">
    <text evidence="1">The sequence shown here is derived from an EMBL/GenBank/DDBJ whole genome shotgun (WGS) entry which is preliminary data.</text>
</comment>
<dbReference type="InterPro" id="IPR012337">
    <property type="entry name" value="RNaseH-like_sf"/>
</dbReference>
<sequence>MPHENVYVSNHIHVEGPIPGPYSLLTVASAAHRADGTLVSTFTVNVRELPGATIHPIALRSWRGRADDWLTTRRAPRPPAAATSAYVRWVDALPGPAIFVADPEAQDHVFLYWYVQRFAGHWPFVATSTDPQVRDALPAVTGCPLPGCRDGVARTA</sequence>
<evidence type="ECO:0000313" key="1">
    <source>
        <dbReference type="EMBL" id="GEL24965.1"/>
    </source>
</evidence>
<dbReference type="OrthoDB" id="9803925at2"/>
<dbReference type="EMBL" id="BJVJ01000043">
    <property type="protein sequence ID" value="GEL24965.1"/>
    <property type="molecule type" value="Genomic_DNA"/>
</dbReference>
<dbReference type="SUPFAM" id="SSF53098">
    <property type="entry name" value="Ribonuclease H-like"/>
    <property type="match status" value="1"/>
</dbReference>
<gene>
    <name evidence="1" type="ORF">PSU4_39190</name>
</gene>
<dbReference type="AlphaFoldDB" id="A0A511DJH7"/>
<dbReference type="RefSeq" id="WP_147110347.1">
    <property type="nucleotide sequence ID" value="NZ_BJVJ01000043.1"/>
</dbReference>
<proteinExistence type="predicted"/>
<keyword evidence="2" id="KW-1185">Reference proteome</keyword>
<name>A0A511DJH7_9PSEU</name>
<accession>A0A511DJH7</accession>
<protein>
    <submittedName>
        <fullName evidence="1">Uncharacterized protein</fullName>
    </submittedName>
</protein>
<reference evidence="1 2" key="1">
    <citation type="submission" date="2019-07" db="EMBL/GenBank/DDBJ databases">
        <title>Whole genome shotgun sequence of Pseudonocardia sulfidoxydans NBRC 16205.</title>
        <authorList>
            <person name="Hosoyama A."/>
            <person name="Uohara A."/>
            <person name="Ohji S."/>
            <person name="Ichikawa N."/>
        </authorList>
    </citation>
    <scope>NUCLEOTIDE SEQUENCE [LARGE SCALE GENOMIC DNA]</scope>
    <source>
        <strain evidence="1 2">NBRC 16205</strain>
    </source>
</reference>
<evidence type="ECO:0000313" key="2">
    <source>
        <dbReference type="Proteomes" id="UP000321685"/>
    </source>
</evidence>
<organism evidence="1 2">
    <name type="scientific">Pseudonocardia sulfidoxydans NBRC 16205</name>
    <dbReference type="NCBI Taxonomy" id="1223511"/>
    <lineage>
        <taxon>Bacteria</taxon>
        <taxon>Bacillati</taxon>
        <taxon>Actinomycetota</taxon>
        <taxon>Actinomycetes</taxon>
        <taxon>Pseudonocardiales</taxon>
        <taxon>Pseudonocardiaceae</taxon>
        <taxon>Pseudonocardia</taxon>
    </lineage>
</organism>